<dbReference type="Proteomes" id="UP000033033">
    <property type="component" value="Chromosome"/>
</dbReference>
<organism evidence="1 2">
    <name type="scientific">Methanosarcina barkeri MS</name>
    <dbReference type="NCBI Taxonomy" id="1434108"/>
    <lineage>
        <taxon>Archaea</taxon>
        <taxon>Methanobacteriati</taxon>
        <taxon>Methanobacteriota</taxon>
        <taxon>Stenosarchaea group</taxon>
        <taxon>Methanomicrobia</taxon>
        <taxon>Methanosarcinales</taxon>
        <taxon>Methanosarcinaceae</taxon>
        <taxon>Methanosarcina</taxon>
    </lineage>
</organism>
<sequence>MIAVKVSQKINDDRDFGNIFRKALFESVYKHLTERKKK</sequence>
<dbReference type="EMBL" id="CP009528">
    <property type="protein sequence ID" value="AKB56481.1"/>
    <property type="molecule type" value="Genomic_DNA"/>
</dbReference>
<accession>A0A0E3LPG5</accession>
<gene>
    <name evidence="1" type="ORF">MSBRM_3483</name>
</gene>
<reference evidence="1 2" key="1">
    <citation type="submission" date="2014-07" db="EMBL/GenBank/DDBJ databases">
        <title>Methanogenic archaea and the global carbon cycle.</title>
        <authorList>
            <person name="Henriksen J.R."/>
            <person name="Luke J."/>
            <person name="Reinhart S."/>
            <person name="Benedict M.N."/>
            <person name="Youngblut N.D."/>
            <person name="Metcalf M.E."/>
            <person name="Whitaker R.J."/>
            <person name="Metcalf W.W."/>
        </authorList>
    </citation>
    <scope>NUCLEOTIDE SEQUENCE [LARGE SCALE GENOMIC DNA]</scope>
    <source>
        <strain evidence="1 2">MS</strain>
    </source>
</reference>
<evidence type="ECO:0000313" key="1">
    <source>
        <dbReference type="EMBL" id="AKB56481.1"/>
    </source>
</evidence>
<dbReference type="HOGENOM" id="CLU_3322914_0_0_2"/>
<keyword evidence="1" id="KW-0378">Hydrolase</keyword>
<name>A0A0E3LPG5_METBA</name>
<dbReference type="EC" id="3.1.21.3" evidence="1"/>
<proteinExistence type="predicted"/>
<dbReference type="AlphaFoldDB" id="A0A0E3LPG5"/>
<protein>
    <submittedName>
        <fullName evidence="1">Type I restriction-modification system, restriction subunit R</fullName>
        <ecNumber evidence="1">3.1.21.3</ecNumber>
    </submittedName>
</protein>
<keyword evidence="2" id="KW-1185">Reference proteome</keyword>
<dbReference type="PATRIC" id="fig|1434108.4.peg.4389"/>
<dbReference type="KEGG" id="mby:MSBRM_3483"/>
<dbReference type="GO" id="GO:0009035">
    <property type="term" value="F:type I site-specific deoxyribonuclease activity"/>
    <property type="evidence" value="ECO:0007669"/>
    <property type="project" value="UniProtKB-EC"/>
</dbReference>
<evidence type="ECO:0000313" key="2">
    <source>
        <dbReference type="Proteomes" id="UP000033033"/>
    </source>
</evidence>